<dbReference type="InterPro" id="IPR017853">
    <property type="entry name" value="GH"/>
</dbReference>
<protein>
    <recommendedName>
        <fullName evidence="2">Glycosyl hydrolase family 59 catalytic domain-containing protein</fullName>
    </recommendedName>
</protein>
<dbReference type="Pfam" id="PF02057">
    <property type="entry name" value="Glyco_hydro_59"/>
    <property type="match status" value="1"/>
</dbReference>
<feature type="region of interest" description="Disordered" evidence="1">
    <location>
        <begin position="836"/>
        <end position="859"/>
    </location>
</feature>
<evidence type="ECO:0000259" key="2">
    <source>
        <dbReference type="Pfam" id="PF02057"/>
    </source>
</evidence>
<dbReference type="InterPro" id="IPR049161">
    <property type="entry name" value="GH59_cat"/>
</dbReference>
<dbReference type="PANTHER" id="PTHR12631">
    <property type="entry name" value="ALPHA-L-IDURONIDASE"/>
    <property type="match status" value="1"/>
</dbReference>
<dbReference type="PANTHER" id="PTHR12631:SF10">
    <property type="entry name" value="BETA-XYLOSIDASE-LIKE PROTEIN-RELATED"/>
    <property type="match status" value="1"/>
</dbReference>
<dbReference type="OrthoDB" id="912485at2"/>
<sequence length="1316" mass="143682">MTIGSIFAASRRAPAHVGKIGVSVLLAGWLGYPGGALAVPYAQQETFESASLAPKSWRILSGSSAGVTVQEKTLRLAAISSGPTILAYRFYPLRSGKRPAFGDFTAEAYLQNDAIATPMAFGLLDNAGGKHWQVWLQYRSAERKARLVRVFDGKTEFAPWKDLALTAAPDTLRLVRRGDGIEAEIAAGAEKAAVGRWRGTAPQIMDFALEALPGDSPSAAAPAVFSGLNITPLAPASAVSQALPRQGRPLPGIQLAGGPPGREALYGYLWTPREKPVIDVRISNLKSETNRVVLKTWVTDWQDRRVAARDYPLRLTPTGAQTIGVVLPRGVAGTFHLWRLLTDAQGSPLEAERVTDWAVTRAPAPSELPDSSPFGIHGEPFARVGAKWHRAWDYADFFWRDTEPQPSVWNWGPMDEFVRNDQSAGLKSLIVLAGAPAWASEDPGGDLLRTPPKDMNAWANYCRQIARRYRGKVKYYEVWNEPNNNGIAPKGFFFLGPPERYFDLLKAAYTAVKAEDPQAQILAPSGTGQFLPFLQRIVDLGGLQYFDILSFHPYTIPMSSEVGYGFNDQKNYAYRVQAAREVMRKGGAIKPIWVSEIGFDLGEEPKQAGLPLTQDQIAAEAMPGQWPNWSPGWSYRPADERRKADFVPRAMMLTMALGVQKMFLHHRLLTAGEPFLAAPSFGWTSRLLSSARYDRAYAWPGAKRYSWGSDVEAHGFTLRDGRYALAFWRVEDETLTMNAANEKAVQGVQSAPLAGADQRGIDVTYDKPSRVRYFDPARVVPVTVALKLPAGTQFFDLFGNAISPPASGRLPIDEAPRYLIFPHRPAILPGRVTRGTPIDAPTPADAPAPTAGALTPSGASGAARADSLIITVDKGGRQTFAGTGATMNGWTPAALYNTQVTRAQNRDMARMLWGDAKMRSIRLWIHPGDVAAGKIDSYVDGYVGSHKLPDALAAGAKDLILAPNEIPEALGDGHGRIRDDAIPQYAALLADFIRQFKDKTGILINHCGVLNEPNDRPVKPSNAQWPVLIKALRQALDARGLPAVGIVAPESANCGADAYAVVDAIQSDTQAWASLQGVATHSYNNAATEEMAKRAAGKSYWVTEAGGMTDTEEQAGDALQAASIASRFLNDVNHGVTHWQFFIGFEQSDPNGDSGRILKYDVAPFHMTVLQKYYSLKQLAETFDVGAVFRHSASSLDGEMDYSYVNPPQQKPHVNAAVARNPDGTWGVGLSNFTSDDFQRPSTPDWYRRQGGYPARTFDVTVRIPELAKARAVRFTVRRSNRGVNDAPRGEVVMHYGEAIVPNVGPFDLITLRSQR</sequence>
<dbReference type="RefSeq" id="WP_119324905.1">
    <property type="nucleotide sequence ID" value="NZ_AP025739.1"/>
</dbReference>
<evidence type="ECO:0000313" key="4">
    <source>
        <dbReference type="Proteomes" id="UP000287394"/>
    </source>
</evidence>
<keyword evidence="4" id="KW-1185">Reference proteome</keyword>
<feature type="compositionally biased region" description="Low complexity" evidence="1">
    <location>
        <begin position="836"/>
        <end position="856"/>
    </location>
</feature>
<dbReference type="InterPro" id="IPR051923">
    <property type="entry name" value="Glycosyl_Hydrolase_39"/>
</dbReference>
<dbReference type="Gene3D" id="3.20.20.80">
    <property type="entry name" value="Glycosidases"/>
    <property type="match status" value="2"/>
</dbReference>
<dbReference type="GO" id="GO:0004553">
    <property type="term" value="F:hydrolase activity, hydrolyzing O-glycosyl compounds"/>
    <property type="evidence" value="ECO:0007669"/>
    <property type="project" value="TreeGrafter"/>
</dbReference>
<name>A0A402D614_9BACT</name>
<gene>
    <name evidence="3" type="ORF">CCAX7_45460</name>
</gene>
<evidence type="ECO:0000256" key="1">
    <source>
        <dbReference type="SAM" id="MobiDB-lite"/>
    </source>
</evidence>
<organism evidence="3 4">
    <name type="scientific">Capsulimonas corticalis</name>
    <dbReference type="NCBI Taxonomy" id="2219043"/>
    <lineage>
        <taxon>Bacteria</taxon>
        <taxon>Bacillati</taxon>
        <taxon>Armatimonadota</taxon>
        <taxon>Armatimonadia</taxon>
        <taxon>Capsulimonadales</taxon>
        <taxon>Capsulimonadaceae</taxon>
        <taxon>Capsulimonas</taxon>
    </lineage>
</organism>
<dbReference type="SUPFAM" id="SSF51445">
    <property type="entry name" value="(Trans)glycosidases"/>
    <property type="match status" value="2"/>
</dbReference>
<dbReference type="KEGG" id="ccot:CCAX7_45460"/>
<dbReference type="Proteomes" id="UP000287394">
    <property type="component" value="Chromosome"/>
</dbReference>
<proteinExistence type="predicted"/>
<accession>A0A402D614</accession>
<feature type="domain" description="Glycosyl hydrolase family 59 catalytic" evidence="2">
    <location>
        <begin position="990"/>
        <end position="1147"/>
    </location>
</feature>
<dbReference type="EMBL" id="AP025739">
    <property type="protein sequence ID" value="BDI32495.1"/>
    <property type="molecule type" value="Genomic_DNA"/>
</dbReference>
<evidence type="ECO:0000313" key="3">
    <source>
        <dbReference type="EMBL" id="BDI32495.1"/>
    </source>
</evidence>
<reference evidence="3 4" key="1">
    <citation type="journal article" date="2019" name="Int. J. Syst. Evol. Microbiol.">
        <title>Capsulimonas corticalis gen. nov., sp. nov., an aerobic capsulated bacterium, of a novel bacterial order, Capsulimonadales ord. nov., of the class Armatimonadia of the phylum Armatimonadetes.</title>
        <authorList>
            <person name="Li J."/>
            <person name="Kudo C."/>
            <person name="Tonouchi A."/>
        </authorList>
    </citation>
    <scope>NUCLEOTIDE SEQUENCE [LARGE SCALE GENOMIC DNA]</scope>
    <source>
        <strain evidence="3 4">AX-7</strain>
    </source>
</reference>